<accession>A0A4U0TX00</accession>
<dbReference type="AlphaFoldDB" id="A0A4U0TX00"/>
<feature type="region of interest" description="Disordered" evidence="1">
    <location>
        <begin position="1"/>
        <end position="253"/>
    </location>
</feature>
<name>A0A4U0TX00_9PEZI</name>
<keyword evidence="3" id="KW-1185">Reference proteome</keyword>
<feature type="compositionally biased region" description="Polar residues" evidence="1">
    <location>
        <begin position="142"/>
        <end position="154"/>
    </location>
</feature>
<comment type="caution">
    <text evidence="2">The sequence shown here is derived from an EMBL/GenBank/DDBJ whole genome shotgun (WGS) entry which is preliminary data.</text>
</comment>
<organism evidence="2 3">
    <name type="scientific">Salinomyces thailandicus</name>
    <dbReference type="NCBI Taxonomy" id="706561"/>
    <lineage>
        <taxon>Eukaryota</taxon>
        <taxon>Fungi</taxon>
        <taxon>Dikarya</taxon>
        <taxon>Ascomycota</taxon>
        <taxon>Pezizomycotina</taxon>
        <taxon>Dothideomycetes</taxon>
        <taxon>Dothideomycetidae</taxon>
        <taxon>Mycosphaerellales</taxon>
        <taxon>Teratosphaeriaceae</taxon>
        <taxon>Salinomyces</taxon>
    </lineage>
</organism>
<sequence>MSRPVTRSWARRQGIPIATQAQADAAVANTRPRRGRRRNGDGRGNSSSTVAVNNPSNQPNAEPDNSAGGGSGGPVTTGPVTTGTADGAAANVVQGAGADGPDTTGAPDRNGEGNATPADGPETPGAPDQNVEDGTGIPVNAPETTGTPDQNTEDGTPADGSETRRAPDQKAEGEQDTPANGPEDIRAPDKSVEGEQDTPANGSVDTGPRDNGVRPRPDDGKDDNGERPTQKPKVDGQPSEDAQQPQANPCDTWSQRIQGPIAAMARDSAEGRLQRGQYADPVPMRSDLEDDATFRSIAAVTEAIGRNGGTIQFSLINNNDWQTMLLSQADVGIMSRIVRPERELLLPLTGNGHTSLMAILRDDNAPGDEIRFTAHMLDSAPRFSHGRLGATPGSPWDQFERAIQRGGWRRPGSTLDANAVAPVANNRLAIRQAGNWECGIHTILHAWTLALGLQLPQNTAERRNLPTGVGNFLDNATQMIRLAVLGHLDSAIIEAFLKCFGFAAMDSTTPPNRAFGATVAFPTNNEYVNHVAVQRLEDELQVRRGAGPSPLPRSVQEAVDTINRTDIVPGGVLRFAGLTLDTLLTKYDLAASILAQQVVDNGSRENSPVDEETRLALERSLQDAANQQRGPDDGGEE</sequence>
<dbReference type="Proteomes" id="UP000308549">
    <property type="component" value="Unassembled WGS sequence"/>
</dbReference>
<feature type="compositionally biased region" description="Polar residues" evidence="1">
    <location>
        <begin position="240"/>
        <end position="253"/>
    </location>
</feature>
<feature type="region of interest" description="Disordered" evidence="1">
    <location>
        <begin position="617"/>
        <end position="637"/>
    </location>
</feature>
<feature type="compositionally biased region" description="Basic and acidic residues" evidence="1">
    <location>
        <begin position="207"/>
        <end position="234"/>
    </location>
</feature>
<proteinExistence type="predicted"/>
<reference evidence="2 3" key="1">
    <citation type="submission" date="2017-03" db="EMBL/GenBank/DDBJ databases">
        <title>Genomes of endolithic fungi from Antarctica.</title>
        <authorList>
            <person name="Coleine C."/>
            <person name="Masonjones S."/>
            <person name="Stajich J.E."/>
        </authorList>
    </citation>
    <scope>NUCLEOTIDE SEQUENCE [LARGE SCALE GENOMIC DNA]</scope>
    <source>
        <strain evidence="2 3">CCFEE 6315</strain>
    </source>
</reference>
<feature type="compositionally biased region" description="Basic and acidic residues" evidence="1">
    <location>
        <begin position="183"/>
        <end position="193"/>
    </location>
</feature>
<evidence type="ECO:0000313" key="3">
    <source>
        <dbReference type="Proteomes" id="UP000308549"/>
    </source>
</evidence>
<gene>
    <name evidence="2" type="ORF">B0A50_05144</name>
</gene>
<dbReference type="EMBL" id="NAJL01000029">
    <property type="protein sequence ID" value="TKA26365.1"/>
    <property type="molecule type" value="Genomic_DNA"/>
</dbReference>
<feature type="compositionally biased region" description="Polar residues" evidence="1">
    <location>
        <begin position="45"/>
        <end position="60"/>
    </location>
</feature>
<dbReference type="OrthoDB" id="3946726at2759"/>
<evidence type="ECO:0000313" key="2">
    <source>
        <dbReference type="EMBL" id="TKA26365.1"/>
    </source>
</evidence>
<evidence type="ECO:0000256" key="1">
    <source>
        <dbReference type="SAM" id="MobiDB-lite"/>
    </source>
</evidence>
<feature type="compositionally biased region" description="Low complexity" evidence="1">
    <location>
        <begin position="18"/>
        <end position="28"/>
    </location>
</feature>
<feature type="compositionally biased region" description="Basic and acidic residues" evidence="1">
    <location>
        <begin position="161"/>
        <end position="173"/>
    </location>
</feature>
<evidence type="ECO:0008006" key="4">
    <source>
        <dbReference type="Google" id="ProtNLM"/>
    </source>
</evidence>
<feature type="compositionally biased region" description="Low complexity" evidence="1">
    <location>
        <begin position="76"/>
        <end position="108"/>
    </location>
</feature>
<protein>
    <recommendedName>
        <fullName evidence="4">Ubiquitin-like protease family profile domain-containing protein</fullName>
    </recommendedName>
</protein>